<proteinExistence type="inferred from homology"/>
<evidence type="ECO:0000256" key="4">
    <source>
        <dbReference type="ARBA" id="ARBA00023004"/>
    </source>
</evidence>
<accession>A0AAN7ECS8</accession>
<dbReference type="InterPro" id="IPR026992">
    <property type="entry name" value="DIOX_N"/>
</dbReference>
<evidence type="ECO:0000256" key="1">
    <source>
        <dbReference type="ARBA" id="ARBA00008056"/>
    </source>
</evidence>
<dbReference type="GO" id="GO:0046872">
    <property type="term" value="F:metal ion binding"/>
    <property type="evidence" value="ECO:0007669"/>
    <property type="project" value="UniProtKB-KW"/>
</dbReference>
<organism evidence="7 8">
    <name type="scientific">Quercus rubra</name>
    <name type="common">Northern red oak</name>
    <name type="synonym">Quercus borealis</name>
    <dbReference type="NCBI Taxonomy" id="3512"/>
    <lineage>
        <taxon>Eukaryota</taxon>
        <taxon>Viridiplantae</taxon>
        <taxon>Streptophyta</taxon>
        <taxon>Embryophyta</taxon>
        <taxon>Tracheophyta</taxon>
        <taxon>Spermatophyta</taxon>
        <taxon>Magnoliopsida</taxon>
        <taxon>eudicotyledons</taxon>
        <taxon>Gunneridae</taxon>
        <taxon>Pentapetalae</taxon>
        <taxon>rosids</taxon>
        <taxon>fabids</taxon>
        <taxon>Fagales</taxon>
        <taxon>Fagaceae</taxon>
        <taxon>Quercus</taxon>
    </lineage>
</organism>
<dbReference type="InterPro" id="IPR005123">
    <property type="entry name" value="Oxoglu/Fe-dep_dioxygenase_dom"/>
</dbReference>
<evidence type="ECO:0000256" key="3">
    <source>
        <dbReference type="ARBA" id="ARBA00023002"/>
    </source>
</evidence>
<dbReference type="PANTHER" id="PTHR10209:SF732">
    <property type="entry name" value="FLAVONOL SYNTHASE_FLAVANONE 3-HYDROXYLASE-LIKE"/>
    <property type="match status" value="1"/>
</dbReference>
<keyword evidence="2 5" id="KW-0479">Metal-binding</keyword>
<dbReference type="Pfam" id="PF14226">
    <property type="entry name" value="DIOX_N"/>
    <property type="match status" value="1"/>
</dbReference>
<dbReference type="AlphaFoldDB" id="A0AAN7ECS8"/>
<evidence type="ECO:0000313" key="7">
    <source>
        <dbReference type="EMBL" id="KAK4568243.1"/>
    </source>
</evidence>
<dbReference type="InterPro" id="IPR044861">
    <property type="entry name" value="IPNS-like_FE2OG_OXY"/>
</dbReference>
<gene>
    <name evidence="7" type="ORF">RGQ29_003862</name>
</gene>
<feature type="domain" description="Fe2OG dioxygenase" evidence="6">
    <location>
        <begin position="146"/>
        <end position="237"/>
    </location>
</feature>
<reference evidence="7 8" key="1">
    <citation type="journal article" date="2023" name="G3 (Bethesda)">
        <title>A haplotype-resolved chromosome-scale genome for Quercus rubra L. provides insights into the genetics of adaptive traits for red oak species.</title>
        <authorList>
            <person name="Kapoor B."/>
            <person name="Jenkins J."/>
            <person name="Schmutz J."/>
            <person name="Zhebentyayeva T."/>
            <person name="Kuelheim C."/>
            <person name="Coggeshall M."/>
            <person name="Heim C."/>
            <person name="Lasky J.R."/>
            <person name="Leites L."/>
            <person name="Islam-Faridi N."/>
            <person name="Romero-Severson J."/>
            <person name="DeLeo V.L."/>
            <person name="Lucas S.M."/>
            <person name="Lazic D."/>
            <person name="Gailing O."/>
            <person name="Carlson J."/>
            <person name="Staton M."/>
        </authorList>
    </citation>
    <scope>NUCLEOTIDE SEQUENCE [LARGE SCALE GENOMIC DNA]</scope>
    <source>
        <strain evidence="7">Pseudo-F2</strain>
    </source>
</reference>
<dbReference type="PROSITE" id="PS51471">
    <property type="entry name" value="FE2OG_OXY"/>
    <property type="match status" value="1"/>
</dbReference>
<dbReference type="GO" id="GO:0051213">
    <property type="term" value="F:dioxygenase activity"/>
    <property type="evidence" value="ECO:0007669"/>
    <property type="project" value="UniProtKB-ARBA"/>
</dbReference>
<dbReference type="Gene3D" id="2.60.120.330">
    <property type="entry name" value="B-lactam Antibiotic, Isopenicillin N Synthase, Chain"/>
    <property type="match status" value="1"/>
</dbReference>
<protein>
    <recommendedName>
        <fullName evidence="6">Fe2OG dioxygenase domain-containing protein</fullName>
    </recommendedName>
</protein>
<dbReference type="Pfam" id="PF03171">
    <property type="entry name" value="2OG-FeII_Oxy"/>
    <property type="match status" value="1"/>
</dbReference>
<dbReference type="Proteomes" id="UP001324115">
    <property type="component" value="Unassembled WGS sequence"/>
</dbReference>
<keyword evidence="4 5" id="KW-0408">Iron</keyword>
<evidence type="ECO:0000259" key="6">
    <source>
        <dbReference type="PROSITE" id="PS51471"/>
    </source>
</evidence>
<dbReference type="InterPro" id="IPR027443">
    <property type="entry name" value="IPNS-like_sf"/>
</dbReference>
<evidence type="ECO:0000256" key="5">
    <source>
        <dbReference type="RuleBase" id="RU003682"/>
    </source>
</evidence>
<evidence type="ECO:0000313" key="8">
    <source>
        <dbReference type="Proteomes" id="UP001324115"/>
    </source>
</evidence>
<dbReference type="SUPFAM" id="SSF51197">
    <property type="entry name" value="Clavaminate synthase-like"/>
    <property type="match status" value="1"/>
</dbReference>
<comment type="similarity">
    <text evidence="1 5">Belongs to the iron/ascorbate-dependent oxidoreductase family.</text>
</comment>
<keyword evidence="3 5" id="KW-0560">Oxidoreductase</keyword>
<evidence type="ECO:0000256" key="2">
    <source>
        <dbReference type="ARBA" id="ARBA00022723"/>
    </source>
</evidence>
<dbReference type="EMBL" id="JAXUIC010000010">
    <property type="protein sequence ID" value="KAK4568243.1"/>
    <property type="molecule type" value="Genomic_DNA"/>
</dbReference>
<comment type="caution">
    <text evidence="7">The sequence shown here is derived from an EMBL/GenBank/DDBJ whole genome shotgun (WGS) entry which is preliminary data.</text>
</comment>
<keyword evidence="8" id="KW-1185">Reference proteome</keyword>
<dbReference type="PANTHER" id="PTHR10209">
    <property type="entry name" value="OXIDOREDUCTASE, 2OG-FE II OXYGENASE FAMILY PROTEIN"/>
    <property type="match status" value="1"/>
</dbReference>
<sequence>MNIIPTVDLSPFFRDGDHQGDKNKAMEAIGQACSEYGFFQIVNHGVPHALMSRALHLSKTFFEYPDEEKLKVYRQPKHSQDKNEYLLLFPPQSNFNVYPKNPPEFREVFKEIFSHLTRTGMLVESILNECLGLPPNFLKEYNHDRSWDFMTALHYFPATKIENNGLSEHEDGNLITFVFQDEAGGLEVCKNGEWIPVTPAEASIIVVNVGDVIQSATHRVVRTEGRSRYSYAFFYNLQGDKYVEPLSQIPLKGVPLYQQLRMRNKTHPPSRPEDVVHISHYAISTT</sequence>
<name>A0AAN7ECS8_QUERU</name>